<comment type="caution">
    <text evidence="1">The sequence shown here is derived from an EMBL/GenBank/DDBJ whole genome shotgun (WGS) entry which is preliminary data.</text>
</comment>
<organism evidence="1 2">
    <name type="scientific">Streptomyces lutosisoli</name>
    <dbReference type="NCBI Taxonomy" id="2665721"/>
    <lineage>
        <taxon>Bacteria</taxon>
        <taxon>Bacillati</taxon>
        <taxon>Actinomycetota</taxon>
        <taxon>Actinomycetes</taxon>
        <taxon>Kitasatosporales</taxon>
        <taxon>Streptomycetaceae</taxon>
        <taxon>Streptomyces</taxon>
    </lineage>
</organism>
<proteinExistence type="predicted"/>
<accession>A0ABW2VW53</accession>
<dbReference type="EMBL" id="JBHTEC010000007">
    <property type="protein sequence ID" value="MFD0288167.1"/>
    <property type="molecule type" value="Genomic_DNA"/>
</dbReference>
<dbReference type="RefSeq" id="WP_381263955.1">
    <property type="nucleotide sequence ID" value="NZ_JBHTBI010000088.1"/>
</dbReference>
<evidence type="ECO:0000313" key="2">
    <source>
        <dbReference type="Proteomes" id="UP001596957"/>
    </source>
</evidence>
<gene>
    <name evidence="1" type="ORF">ACFQZP_42485</name>
</gene>
<dbReference type="Proteomes" id="UP001596957">
    <property type="component" value="Unassembled WGS sequence"/>
</dbReference>
<evidence type="ECO:0000313" key="1">
    <source>
        <dbReference type="EMBL" id="MFD0288167.1"/>
    </source>
</evidence>
<sequence>MTGRRPSTGTMLHAYERRFLAPLDEEAAATLVRALQILVVEEQRVTE</sequence>
<keyword evidence="2" id="KW-1185">Reference proteome</keyword>
<protein>
    <submittedName>
        <fullName evidence="1">Uncharacterized protein</fullName>
    </submittedName>
</protein>
<reference evidence="2" key="1">
    <citation type="journal article" date="2019" name="Int. J. Syst. Evol. Microbiol.">
        <title>The Global Catalogue of Microorganisms (GCM) 10K type strain sequencing project: providing services to taxonomists for standard genome sequencing and annotation.</title>
        <authorList>
            <consortium name="The Broad Institute Genomics Platform"/>
            <consortium name="The Broad Institute Genome Sequencing Center for Infectious Disease"/>
            <person name="Wu L."/>
            <person name="Ma J."/>
        </authorList>
    </citation>
    <scope>NUCLEOTIDE SEQUENCE [LARGE SCALE GENOMIC DNA]</scope>
    <source>
        <strain evidence="2">CGMCC 4.7198</strain>
    </source>
</reference>
<name>A0ABW2VW53_9ACTN</name>